<gene>
    <name evidence="1" type="ORF">ERS007679_02341</name>
</gene>
<organism evidence="1 2">
    <name type="scientific">Mycobacterium tuberculosis</name>
    <dbReference type="NCBI Taxonomy" id="1773"/>
    <lineage>
        <taxon>Bacteria</taxon>
        <taxon>Bacillati</taxon>
        <taxon>Actinomycetota</taxon>
        <taxon>Actinomycetes</taxon>
        <taxon>Mycobacteriales</taxon>
        <taxon>Mycobacteriaceae</taxon>
        <taxon>Mycobacterium</taxon>
        <taxon>Mycobacterium tuberculosis complex</taxon>
    </lineage>
</organism>
<sequence length="246" mass="27410">MAGLTFGFFLTRLNGFRAVFVGRLAALGAHDGVHQLQALESVSRVMHFALVDLGQVVFDIAARQRRAAEQHRELFGDSPGVHLLEVFLHHHGRLHQQARHADHVGALVLGDFEDGGDWLLDADVDHFVAVVAQDDVDQVLADVVHVALDGGQHDASLARIVVRALHVRFQIRDGGFHYLRRLQHERQLHLAGAEELADRLHAGQQMFVDDLKRRLLRHRLVEIGVQAVALAVDDALGQPFEQRQPS</sequence>
<dbReference type="Proteomes" id="UP000045842">
    <property type="component" value="Unassembled WGS sequence"/>
</dbReference>
<protein>
    <submittedName>
        <fullName evidence="1">Uncharacterized protein</fullName>
    </submittedName>
</protein>
<evidence type="ECO:0000313" key="1">
    <source>
        <dbReference type="EMBL" id="COV71937.1"/>
    </source>
</evidence>
<proteinExistence type="predicted"/>
<dbReference type="EMBL" id="CSAD01000314">
    <property type="protein sequence ID" value="COV71937.1"/>
    <property type="molecule type" value="Genomic_DNA"/>
</dbReference>
<reference evidence="1 2" key="1">
    <citation type="submission" date="2015-03" db="EMBL/GenBank/DDBJ databases">
        <authorList>
            <consortium name="Pathogen Informatics"/>
        </authorList>
    </citation>
    <scope>NUCLEOTIDE SEQUENCE [LARGE SCALE GENOMIC DNA]</scope>
    <source>
        <strain evidence="1 2">G09801536</strain>
    </source>
</reference>
<dbReference type="AlphaFoldDB" id="A0A655IAM8"/>
<accession>A0A655IAM8</accession>
<evidence type="ECO:0000313" key="2">
    <source>
        <dbReference type="Proteomes" id="UP000045842"/>
    </source>
</evidence>
<name>A0A655IAM8_MYCTX</name>